<dbReference type="GO" id="GO:0072318">
    <property type="term" value="P:clathrin coat disassembly"/>
    <property type="evidence" value="ECO:0007669"/>
    <property type="project" value="TreeGrafter"/>
</dbReference>
<dbReference type="OrthoDB" id="1717591at2759"/>
<dbReference type="Proteomes" id="UP000268321">
    <property type="component" value="Unassembled WGS sequence"/>
</dbReference>
<evidence type="ECO:0008006" key="4">
    <source>
        <dbReference type="Google" id="ProtNLM"/>
    </source>
</evidence>
<dbReference type="PANTHER" id="PTHR23172:SF19">
    <property type="entry name" value="J DOMAIN-CONTAINING PROTEIN"/>
    <property type="match status" value="1"/>
</dbReference>
<dbReference type="SMART" id="SM00028">
    <property type="entry name" value="TPR"/>
    <property type="match status" value="3"/>
</dbReference>
<keyword evidence="3" id="KW-1185">Reference proteome</keyword>
<dbReference type="InterPro" id="IPR036869">
    <property type="entry name" value="J_dom_sf"/>
</dbReference>
<feature type="compositionally biased region" description="Low complexity" evidence="1">
    <location>
        <begin position="247"/>
        <end position="276"/>
    </location>
</feature>
<name>A0A4P9Z930_9ASCO</name>
<proteinExistence type="predicted"/>
<evidence type="ECO:0000313" key="2">
    <source>
        <dbReference type="EMBL" id="RKP29237.1"/>
    </source>
</evidence>
<dbReference type="InterPro" id="IPR009060">
    <property type="entry name" value="UBA-like_sf"/>
</dbReference>
<feature type="non-terminal residue" evidence="2">
    <location>
        <position position="1"/>
    </location>
</feature>
<dbReference type="Gene3D" id="1.10.287.110">
    <property type="entry name" value="DnaJ domain"/>
    <property type="match status" value="1"/>
</dbReference>
<protein>
    <recommendedName>
        <fullName evidence="4">UBA domain-containing protein</fullName>
    </recommendedName>
</protein>
<evidence type="ECO:0000313" key="3">
    <source>
        <dbReference type="Proteomes" id="UP000268321"/>
    </source>
</evidence>
<dbReference type="Gene3D" id="1.25.40.10">
    <property type="entry name" value="Tetratricopeptide repeat domain"/>
    <property type="match status" value="1"/>
</dbReference>
<dbReference type="SUPFAM" id="SSF48452">
    <property type="entry name" value="TPR-like"/>
    <property type="match status" value="1"/>
</dbReference>
<accession>A0A4P9Z930</accession>
<dbReference type="GO" id="GO:0030276">
    <property type="term" value="F:clathrin binding"/>
    <property type="evidence" value="ECO:0007669"/>
    <property type="project" value="TreeGrafter"/>
</dbReference>
<feature type="region of interest" description="Disordered" evidence="1">
    <location>
        <begin position="203"/>
        <end position="276"/>
    </location>
</feature>
<dbReference type="InterPro" id="IPR019734">
    <property type="entry name" value="TPR_rpt"/>
</dbReference>
<dbReference type="SUPFAM" id="SSF46565">
    <property type="entry name" value="Chaperone J-domain"/>
    <property type="match status" value="1"/>
</dbReference>
<feature type="compositionally biased region" description="Polar residues" evidence="1">
    <location>
        <begin position="235"/>
        <end position="246"/>
    </location>
</feature>
<sequence length="601" mass="67694">SLLDDEFTDLFTRAKSPTLYGSPSSRNGSLAFSNRHQRSQNGSQSVKNDDLIAALVDIGLSVEDAIEAIERVGPDLQDCVNYVMTKSSRRESRNTGLLPGFNVSDVSNRLFNTASWLLDKSKKQVICGIGTLQQQYLNNQTSDGTLLWMKSKHKYKDSAIEGKNGEQLEDYGTDDENIDAEEIQRIISAQKQRERERRCERLAALSPLSRRGDTNTTPNLPQRPIRRELTHRDCANNQEKQGTSENAPASSFPQPQSTQSSARKTTETGATTTAITESVDLLGDAYSLPGRRSRSLTPRAATSETLNAFQQSDYDTAKVKGAEAFSRGDFHNALEAYTKCLNSVPEKHELRIVITANLALTAIKLGNYRLAKERCDEGLSLVGEVSAYPDWYINDKGIKYWLFKLLMRKAESLELIEQFPEALECYMLLISKYGVTEPKVIEAKGRISNIVNPPKLQPKRKFSAPVAPSSTTGVQSEQLNRIKKQHAKEKRDEELKFQLHDQVNQKTQEWSRGKEGNIRTLLISLGDVLPQRLGFPFITSKLITMNDLMLTKKVKINYMKVISCIHPDKLEHLAVEDKMICQQVFVTLNKAWEEFKVQNQI</sequence>
<dbReference type="SUPFAM" id="SSF46934">
    <property type="entry name" value="UBA-like"/>
    <property type="match status" value="1"/>
</dbReference>
<evidence type="ECO:0000256" key="1">
    <source>
        <dbReference type="SAM" id="MobiDB-lite"/>
    </source>
</evidence>
<dbReference type="PANTHER" id="PTHR23172">
    <property type="entry name" value="AUXILIN/CYCLIN G-ASSOCIATED KINASE-RELATED"/>
    <property type="match status" value="1"/>
</dbReference>
<feature type="non-terminal residue" evidence="2">
    <location>
        <position position="601"/>
    </location>
</feature>
<dbReference type="InterPro" id="IPR011990">
    <property type="entry name" value="TPR-like_helical_dom_sf"/>
</dbReference>
<gene>
    <name evidence="2" type="ORF">METBISCDRAFT_10902</name>
</gene>
<organism evidence="2 3">
    <name type="scientific">Metschnikowia bicuspidata</name>
    <dbReference type="NCBI Taxonomy" id="27322"/>
    <lineage>
        <taxon>Eukaryota</taxon>
        <taxon>Fungi</taxon>
        <taxon>Dikarya</taxon>
        <taxon>Ascomycota</taxon>
        <taxon>Saccharomycotina</taxon>
        <taxon>Pichiomycetes</taxon>
        <taxon>Metschnikowiaceae</taxon>
        <taxon>Metschnikowia</taxon>
    </lineage>
</organism>
<dbReference type="GO" id="GO:0031982">
    <property type="term" value="C:vesicle"/>
    <property type="evidence" value="ECO:0007669"/>
    <property type="project" value="TreeGrafter"/>
</dbReference>
<dbReference type="GO" id="GO:0072583">
    <property type="term" value="P:clathrin-dependent endocytosis"/>
    <property type="evidence" value="ECO:0007669"/>
    <property type="project" value="TreeGrafter"/>
</dbReference>
<feature type="region of interest" description="Disordered" evidence="1">
    <location>
        <begin position="18"/>
        <end position="45"/>
    </location>
</feature>
<feature type="compositionally biased region" description="Basic and acidic residues" evidence="1">
    <location>
        <begin position="225"/>
        <end position="234"/>
    </location>
</feature>
<feature type="compositionally biased region" description="Polar residues" evidence="1">
    <location>
        <begin position="19"/>
        <end position="45"/>
    </location>
</feature>
<dbReference type="EMBL" id="ML004499">
    <property type="protein sequence ID" value="RKP29237.1"/>
    <property type="molecule type" value="Genomic_DNA"/>
</dbReference>
<reference evidence="3" key="1">
    <citation type="journal article" date="2018" name="Nat. Microbiol.">
        <title>Leveraging single-cell genomics to expand the fungal tree of life.</title>
        <authorList>
            <person name="Ahrendt S.R."/>
            <person name="Quandt C.A."/>
            <person name="Ciobanu D."/>
            <person name="Clum A."/>
            <person name="Salamov A."/>
            <person name="Andreopoulos B."/>
            <person name="Cheng J.F."/>
            <person name="Woyke T."/>
            <person name="Pelin A."/>
            <person name="Henrissat B."/>
            <person name="Reynolds N.K."/>
            <person name="Benny G.L."/>
            <person name="Smith M.E."/>
            <person name="James T.Y."/>
            <person name="Grigoriev I.V."/>
        </authorList>
    </citation>
    <scope>NUCLEOTIDE SEQUENCE [LARGE SCALE GENOMIC DNA]</scope>
    <source>
        <strain evidence="3">Baker2002</strain>
    </source>
</reference>
<dbReference type="GO" id="GO:0005737">
    <property type="term" value="C:cytoplasm"/>
    <property type="evidence" value="ECO:0007669"/>
    <property type="project" value="TreeGrafter"/>
</dbReference>
<dbReference type="AlphaFoldDB" id="A0A4P9Z930"/>